<keyword evidence="2 9" id="KW-0813">Transport</keyword>
<keyword evidence="5 9" id="KW-0812">Transmembrane</keyword>
<dbReference type="InterPro" id="IPR007387">
    <property type="entry name" value="TRAP_DctQ"/>
</dbReference>
<feature type="transmembrane region" description="Helical" evidence="9">
    <location>
        <begin position="31"/>
        <end position="54"/>
    </location>
</feature>
<keyword evidence="12" id="KW-1185">Reference proteome</keyword>
<dbReference type="InterPro" id="IPR055348">
    <property type="entry name" value="DctQ"/>
</dbReference>
<evidence type="ECO:0000256" key="4">
    <source>
        <dbReference type="ARBA" id="ARBA00022519"/>
    </source>
</evidence>
<evidence type="ECO:0000256" key="2">
    <source>
        <dbReference type="ARBA" id="ARBA00022448"/>
    </source>
</evidence>
<protein>
    <recommendedName>
        <fullName evidence="9">TRAP transporter small permease protein</fullName>
    </recommendedName>
</protein>
<comment type="subcellular location">
    <subcellularLocation>
        <location evidence="1 9">Cell inner membrane</location>
        <topology evidence="1 9">Multi-pass membrane protein</topology>
    </subcellularLocation>
</comment>
<evidence type="ECO:0000313" key="12">
    <source>
        <dbReference type="Proteomes" id="UP000186206"/>
    </source>
</evidence>
<keyword evidence="3" id="KW-1003">Cell membrane</keyword>
<evidence type="ECO:0000256" key="6">
    <source>
        <dbReference type="ARBA" id="ARBA00022989"/>
    </source>
</evidence>
<sequence>MQTQVSISHHEGKAKNKWIAVLDRISQLDTIIAGLFLGLIVLLMSYSVVIRYVFNSPSSWVEEVCLALFVWMTFMGASALMRTDEVVRIDYLVHKLPTKAARILDHLLRPLIVIFALGFMVYWGWKLLPFSQVRFTPALKIPYVYIYAAVPVSGTFMLYHQLKHLYSFFVPSSNKEV</sequence>
<dbReference type="EMBL" id="MJMI01000103">
    <property type="protein sequence ID" value="OLQ89780.1"/>
    <property type="molecule type" value="Genomic_DNA"/>
</dbReference>
<name>A0ABX3FCU4_9VIBR</name>
<feature type="domain" description="Tripartite ATP-independent periplasmic transporters DctQ component" evidence="10">
    <location>
        <begin position="40"/>
        <end position="167"/>
    </location>
</feature>
<dbReference type="PANTHER" id="PTHR35011">
    <property type="entry name" value="2,3-DIKETO-L-GULONATE TRAP TRANSPORTER SMALL PERMEASE PROTEIN YIAM"/>
    <property type="match status" value="1"/>
</dbReference>
<evidence type="ECO:0000256" key="3">
    <source>
        <dbReference type="ARBA" id="ARBA00022475"/>
    </source>
</evidence>
<evidence type="ECO:0000256" key="1">
    <source>
        <dbReference type="ARBA" id="ARBA00004429"/>
    </source>
</evidence>
<evidence type="ECO:0000259" key="10">
    <source>
        <dbReference type="Pfam" id="PF04290"/>
    </source>
</evidence>
<dbReference type="PANTHER" id="PTHR35011:SF2">
    <property type="entry name" value="2,3-DIKETO-L-GULONATE TRAP TRANSPORTER SMALL PERMEASE PROTEIN YIAM"/>
    <property type="match status" value="1"/>
</dbReference>
<gene>
    <name evidence="11" type="ORF">BIY21_14695</name>
</gene>
<evidence type="ECO:0000256" key="9">
    <source>
        <dbReference type="RuleBase" id="RU369079"/>
    </source>
</evidence>
<dbReference type="RefSeq" id="WP_075650218.1">
    <property type="nucleotide sequence ID" value="NZ_AP019658.1"/>
</dbReference>
<dbReference type="Pfam" id="PF04290">
    <property type="entry name" value="DctQ"/>
    <property type="match status" value="1"/>
</dbReference>
<feature type="transmembrane region" description="Helical" evidence="9">
    <location>
        <begin position="60"/>
        <end position="81"/>
    </location>
</feature>
<evidence type="ECO:0000256" key="8">
    <source>
        <dbReference type="ARBA" id="ARBA00038436"/>
    </source>
</evidence>
<evidence type="ECO:0000256" key="5">
    <source>
        <dbReference type="ARBA" id="ARBA00022692"/>
    </source>
</evidence>
<keyword evidence="7 9" id="KW-0472">Membrane</keyword>
<dbReference type="Proteomes" id="UP000186206">
    <property type="component" value="Unassembled WGS sequence"/>
</dbReference>
<proteinExistence type="inferred from homology"/>
<reference evidence="11 12" key="1">
    <citation type="submission" date="2016-09" db="EMBL/GenBank/DDBJ databases">
        <title>Genomic Taxonomy of the Vibrionaceae.</title>
        <authorList>
            <person name="Gonzalez-Castillo A."/>
            <person name="Gomez-Gil B."/>
            <person name="Enciso-Ibarra K."/>
        </authorList>
    </citation>
    <scope>NUCLEOTIDE SEQUENCE [LARGE SCALE GENOMIC DNA]</scope>
    <source>
        <strain evidence="11 12">CAIM 1731</strain>
    </source>
</reference>
<accession>A0ABX3FCU4</accession>
<evidence type="ECO:0000256" key="7">
    <source>
        <dbReference type="ARBA" id="ARBA00023136"/>
    </source>
</evidence>
<feature type="transmembrane region" description="Helical" evidence="9">
    <location>
        <begin position="145"/>
        <end position="162"/>
    </location>
</feature>
<evidence type="ECO:0000313" key="11">
    <source>
        <dbReference type="EMBL" id="OLQ89780.1"/>
    </source>
</evidence>
<comment type="function">
    <text evidence="9">Part of the tripartite ATP-independent periplasmic (TRAP) transport system.</text>
</comment>
<keyword evidence="6 9" id="KW-1133">Transmembrane helix</keyword>
<organism evidence="11 12">
    <name type="scientific">Vibrio ponticus</name>
    <dbReference type="NCBI Taxonomy" id="265668"/>
    <lineage>
        <taxon>Bacteria</taxon>
        <taxon>Pseudomonadati</taxon>
        <taxon>Pseudomonadota</taxon>
        <taxon>Gammaproteobacteria</taxon>
        <taxon>Vibrionales</taxon>
        <taxon>Vibrionaceae</taxon>
        <taxon>Vibrio</taxon>
    </lineage>
</organism>
<feature type="transmembrane region" description="Helical" evidence="9">
    <location>
        <begin position="107"/>
        <end position="125"/>
    </location>
</feature>
<comment type="similarity">
    <text evidence="8 9">Belongs to the TRAP transporter small permease family.</text>
</comment>
<comment type="subunit">
    <text evidence="9">The complex comprises the extracytoplasmic solute receptor protein and the two transmembrane proteins.</text>
</comment>
<keyword evidence="4 9" id="KW-0997">Cell inner membrane</keyword>
<comment type="caution">
    <text evidence="11">The sequence shown here is derived from an EMBL/GenBank/DDBJ whole genome shotgun (WGS) entry which is preliminary data.</text>
</comment>